<comment type="caution">
    <text evidence="2">The sequence shown here is derived from an EMBL/GenBank/DDBJ whole genome shotgun (WGS) entry which is preliminary data.</text>
</comment>
<feature type="region of interest" description="Disordered" evidence="1">
    <location>
        <begin position="191"/>
        <end position="275"/>
    </location>
</feature>
<feature type="region of interest" description="Disordered" evidence="1">
    <location>
        <begin position="383"/>
        <end position="414"/>
    </location>
</feature>
<keyword evidence="3" id="KW-1185">Reference proteome</keyword>
<reference evidence="2 3" key="1">
    <citation type="journal article" name="Sci. Rep.">
        <title>Genome-scale phylogenetic analyses confirm Olpidium as the closest living zoosporic fungus to the non-flagellated, terrestrial fungi.</title>
        <authorList>
            <person name="Chang Y."/>
            <person name="Rochon D."/>
            <person name="Sekimoto S."/>
            <person name="Wang Y."/>
            <person name="Chovatia M."/>
            <person name="Sandor L."/>
            <person name="Salamov A."/>
            <person name="Grigoriev I.V."/>
            <person name="Stajich J.E."/>
            <person name="Spatafora J.W."/>
        </authorList>
    </citation>
    <scope>NUCLEOTIDE SEQUENCE [LARGE SCALE GENOMIC DNA]</scope>
    <source>
        <strain evidence="2">S191</strain>
    </source>
</reference>
<dbReference type="Proteomes" id="UP000673691">
    <property type="component" value="Unassembled WGS sequence"/>
</dbReference>
<gene>
    <name evidence="2" type="ORF">BJ554DRAFT_8245</name>
</gene>
<evidence type="ECO:0000256" key="1">
    <source>
        <dbReference type="SAM" id="MobiDB-lite"/>
    </source>
</evidence>
<feature type="compositionally biased region" description="Low complexity" evidence="1">
    <location>
        <begin position="383"/>
        <end position="392"/>
    </location>
</feature>
<evidence type="ECO:0000313" key="2">
    <source>
        <dbReference type="EMBL" id="KAG5459799.1"/>
    </source>
</evidence>
<feature type="compositionally biased region" description="Basic and acidic residues" evidence="1">
    <location>
        <begin position="24"/>
        <end position="39"/>
    </location>
</feature>
<accession>A0A8H7ZVA4</accession>
<feature type="region of interest" description="Disordered" evidence="1">
    <location>
        <begin position="1"/>
        <end position="67"/>
    </location>
</feature>
<name>A0A8H7ZVA4_9FUNG</name>
<evidence type="ECO:0000313" key="3">
    <source>
        <dbReference type="Proteomes" id="UP000673691"/>
    </source>
</evidence>
<protein>
    <submittedName>
        <fullName evidence="2">Uncharacterized protein</fullName>
    </submittedName>
</protein>
<organism evidence="2 3">
    <name type="scientific">Olpidium bornovanus</name>
    <dbReference type="NCBI Taxonomy" id="278681"/>
    <lineage>
        <taxon>Eukaryota</taxon>
        <taxon>Fungi</taxon>
        <taxon>Fungi incertae sedis</taxon>
        <taxon>Olpidiomycota</taxon>
        <taxon>Olpidiomycotina</taxon>
        <taxon>Olpidiomycetes</taxon>
        <taxon>Olpidiales</taxon>
        <taxon>Olpidiaceae</taxon>
        <taxon>Olpidium</taxon>
    </lineage>
</organism>
<dbReference type="AlphaFoldDB" id="A0A8H7ZVA4"/>
<dbReference type="EMBL" id="JAEFCI010006286">
    <property type="protein sequence ID" value="KAG5459799.1"/>
    <property type="molecule type" value="Genomic_DNA"/>
</dbReference>
<sequence length="554" mass="59045">MEKASSGYRQQVRPAESGVGADAFEIRRPDERPEHRRPVAPDSSLSAAHTREEATETDARPPGFKRAYQTGHSSFLPEFTEQISLGVAASPAGQDMAAGTTGNFAPVSGKWAQVFRECFLFFLPFLSAPAGKGREIHFLLLAPWLLHQLGVGYSNVEFQRVDQVGVVLYSGESSSAAGHLARTGDLASRQQWHSLSPVTPAPAESPVMPEGPVTPPSASRKRSVSAPDGGGEAGPYVFVKAPPPARARDDRGRVASNAEIPRSPHPGGPAAKPAWTRATAREPPPVRAGIAPHERLLPGRISVVPRDQGNFGDDAEPGSTSAVVIEEYCRPDTFGCRVAGGEAPFQPFLKDAYARRNPTQPPASTAHLGTAKYDGGALPGAAAQGAGFQGAAGRRRQGELHVAAPPDTGANRRWSHTRDNNIAIVSTSPHEIYSARGFDTVQIRRELSDLQGLVSSLVDAYNAAALLPDPDNDQSELLDQMRACFRGVRAELDEVAGQQREVALRSTGDENRRASDEAVANARSGICGVDARDLLETYSDILVGMVEGKMKVVA</sequence>
<proteinExistence type="predicted"/>
<feature type="compositionally biased region" description="Basic and acidic residues" evidence="1">
    <location>
        <begin position="49"/>
        <end position="59"/>
    </location>
</feature>